<protein>
    <submittedName>
        <fullName evidence="1">Uncharacterized protein</fullName>
    </submittedName>
</protein>
<accession>K3XTX8</accession>
<evidence type="ECO:0000313" key="2">
    <source>
        <dbReference type="Proteomes" id="UP000004995"/>
    </source>
</evidence>
<keyword evidence="2" id="KW-1185">Reference proteome</keyword>
<evidence type="ECO:0000313" key="1">
    <source>
        <dbReference type="EnsemblPlants" id="KQL03714"/>
    </source>
</evidence>
<dbReference type="Proteomes" id="UP000004995">
    <property type="component" value="Unassembled WGS sequence"/>
</dbReference>
<sequence>MKNSCLEIQLLYMAMMTLIPRSKTIFLEENIVVEWRYGRICNDDGVPWSSECKRALQGERVALMSSCARFQECRWLA</sequence>
<proteinExistence type="predicted"/>
<name>K3XTX8_SETIT</name>
<dbReference type="EMBL" id="AGNK02002787">
    <property type="status" value="NOT_ANNOTATED_CDS"/>
    <property type="molecule type" value="Genomic_DNA"/>
</dbReference>
<dbReference type="EnsemblPlants" id="KQL03714">
    <property type="protein sequence ID" value="KQL03714"/>
    <property type="gene ID" value="SETIT_005385mg"/>
</dbReference>
<reference evidence="1" key="2">
    <citation type="submission" date="2018-08" db="UniProtKB">
        <authorList>
            <consortium name="EnsemblPlants"/>
        </authorList>
    </citation>
    <scope>IDENTIFICATION</scope>
    <source>
        <strain evidence="1">Yugu1</strain>
    </source>
</reference>
<dbReference type="HOGENOM" id="CLU_2642738_0_0_1"/>
<dbReference type="AlphaFoldDB" id="K3XTX8"/>
<dbReference type="InParanoid" id="K3XTX8"/>
<dbReference type="Gramene" id="KQL03714">
    <property type="protein sequence ID" value="KQL03714"/>
    <property type="gene ID" value="SETIT_005385mg"/>
</dbReference>
<reference evidence="2" key="1">
    <citation type="journal article" date="2012" name="Nat. Biotechnol.">
        <title>Reference genome sequence of the model plant Setaria.</title>
        <authorList>
            <person name="Bennetzen J.L."/>
            <person name="Schmutz J."/>
            <person name="Wang H."/>
            <person name="Percifield R."/>
            <person name="Hawkins J."/>
            <person name="Pontaroli A.C."/>
            <person name="Estep M."/>
            <person name="Feng L."/>
            <person name="Vaughn J.N."/>
            <person name="Grimwood J."/>
            <person name="Jenkins J."/>
            <person name="Barry K."/>
            <person name="Lindquist E."/>
            <person name="Hellsten U."/>
            <person name="Deshpande S."/>
            <person name="Wang X."/>
            <person name="Wu X."/>
            <person name="Mitros T."/>
            <person name="Triplett J."/>
            <person name="Yang X."/>
            <person name="Ye C.Y."/>
            <person name="Mauro-Herrera M."/>
            <person name="Wang L."/>
            <person name="Li P."/>
            <person name="Sharma M."/>
            <person name="Sharma R."/>
            <person name="Ronald P.C."/>
            <person name="Panaud O."/>
            <person name="Kellogg E.A."/>
            <person name="Brutnell T.P."/>
            <person name="Doust A.N."/>
            <person name="Tuskan G.A."/>
            <person name="Rokhsar D."/>
            <person name="Devos K.M."/>
        </authorList>
    </citation>
    <scope>NUCLEOTIDE SEQUENCE [LARGE SCALE GENOMIC DNA]</scope>
    <source>
        <strain evidence="2">cv. Yugu1</strain>
    </source>
</reference>
<organism evidence="1 2">
    <name type="scientific">Setaria italica</name>
    <name type="common">Foxtail millet</name>
    <name type="synonym">Panicum italicum</name>
    <dbReference type="NCBI Taxonomy" id="4555"/>
    <lineage>
        <taxon>Eukaryota</taxon>
        <taxon>Viridiplantae</taxon>
        <taxon>Streptophyta</taxon>
        <taxon>Embryophyta</taxon>
        <taxon>Tracheophyta</taxon>
        <taxon>Spermatophyta</taxon>
        <taxon>Magnoliopsida</taxon>
        <taxon>Liliopsida</taxon>
        <taxon>Poales</taxon>
        <taxon>Poaceae</taxon>
        <taxon>PACMAD clade</taxon>
        <taxon>Panicoideae</taxon>
        <taxon>Panicodae</taxon>
        <taxon>Paniceae</taxon>
        <taxon>Cenchrinae</taxon>
        <taxon>Setaria</taxon>
    </lineage>
</organism>